<evidence type="ECO:0000259" key="2">
    <source>
        <dbReference type="Pfam" id="PF07589"/>
    </source>
</evidence>
<evidence type="ECO:0000313" key="3">
    <source>
        <dbReference type="EMBL" id="GLC24349.1"/>
    </source>
</evidence>
<feature type="signal peptide" evidence="1">
    <location>
        <begin position="1"/>
        <end position="20"/>
    </location>
</feature>
<dbReference type="RefSeq" id="WP_284348800.1">
    <property type="nucleotide sequence ID" value="NZ_BRXS01000001.1"/>
</dbReference>
<dbReference type="Proteomes" id="UP001161325">
    <property type="component" value="Unassembled WGS sequence"/>
</dbReference>
<accession>A0AA37Q0N5</accession>
<keyword evidence="1" id="KW-0732">Signal</keyword>
<proteinExistence type="predicted"/>
<gene>
    <name evidence="3" type="ORF">rosag_08620</name>
</gene>
<comment type="caution">
    <text evidence="3">The sequence shown here is derived from an EMBL/GenBank/DDBJ whole genome shotgun (WGS) entry which is preliminary data.</text>
</comment>
<dbReference type="NCBIfam" id="TIGR02595">
    <property type="entry name" value="PEP_CTERM"/>
    <property type="match status" value="1"/>
</dbReference>
<name>A0AA37Q0N5_9BACT</name>
<dbReference type="InterPro" id="IPR013424">
    <property type="entry name" value="Ice-binding_C"/>
</dbReference>
<dbReference type="AlphaFoldDB" id="A0AA37Q0N5"/>
<feature type="chain" id="PRO_5041212526" description="Ice-binding protein C-terminal domain-containing protein" evidence="1">
    <location>
        <begin position="21"/>
        <end position="280"/>
    </location>
</feature>
<feature type="domain" description="Ice-binding protein C-terminal" evidence="2">
    <location>
        <begin position="255"/>
        <end position="278"/>
    </location>
</feature>
<sequence>MRSVRRALALLALVPVAASAQVVRSAAGPTAADITAARDQFRVDLGGGNVPGAAGLFSDGTGARREINWDAVPDQFASPNNLPANFFNVNSPRGAIFSTPGSGFRVSADAVNPTATPIAFGEINPTYGATFAAFSPERLFTAVGSNIVDVQFFLAGTDTPALTRGFGAIFVDVDMSGTSIEYFGLTGNSLGVFAVPGLVGSQTFSFLGVSWDDAIVSRVRIIAGTTGLGPNDGGSTDVVVMDDFLYGNPTAAAVVPEPATVLLVASGLALGALVRRRRLG</sequence>
<evidence type="ECO:0000313" key="4">
    <source>
        <dbReference type="Proteomes" id="UP001161325"/>
    </source>
</evidence>
<evidence type="ECO:0000256" key="1">
    <source>
        <dbReference type="SAM" id="SignalP"/>
    </source>
</evidence>
<dbReference type="Pfam" id="PF07589">
    <property type="entry name" value="PEP-CTERM"/>
    <property type="match status" value="1"/>
</dbReference>
<reference evidence="3" key="1">
    <citation type="submission" date="2022-08" db="EMBL/GenBank/DDBJ databases">
        <title>Draft genome sequencing of Roseisolibacter agri AW1220.</title>
        <authorList>
            <person name="Tobiishi Y."/>
            <person name="Tonouchi A."/>
        </authorList>
    </citation>
    <scope>NUCLEOTIDE SEQUENCE</scope>
    <source>
        <strain evidence="3">AW1220</strain>
    </source>
</reference>
<protein>
    <recommendedName>
        <fullName evidence="2">Ice-binding protein C-terminal domain-containing protein</fullName>
    </recommendedName>
</protein>
<keyword evidence="4" id="KW-1185">Reference proteome</keyword>
<organism evidence="3 4">
    <name type="scientific">Roseisolibacter agri</name>
    <dbReference type="NCBI Taxonomy" id="2014610"/>
    <lineage>
        <taxon>Bacteria</taxon>
        <taxon>Pseudomonadati</taxon>
        <taxon>Gemmatimonadota</taxon>
        <taxon>Gemmatimonadia</taxon>
        <taxon>Gemmatimonadales</taxon>
        <taxon>Gemmatimonadaceae</taxon>
        <taxon>Roseisolibacter</taxon>
    </lineage>
</organism>
<dbReference type="EMBL" id="BRXS01000001">
    <property type="protein sequence ID" value="GLC24349.1"/>
    <property type="molecule type" value="Genomic_DNA"/>
</dbReference>